<gene>
    <name evidence="1" type="ORF">SDC9_63972</name>
</gene>
<evidence type="ECO:0000313" key="1">
    <source>
        <dbReference type="EMBL" id="MPM17576.1"/>
    </source>
</evidence>
<comment type="caution">
    <text evidence="1">The sequence shown here is derived from an EMBL/GenBank/DDBJ whole genome shotgun (WGS) entry which is preliminary data.</text>
</comment>
<sequence>MYGVKLESLAGVNCHQADRIDAVGRPWQMAQSAVFRKKDESANSIKKAQAGCAGAGGLLTAEVEELPQCQALHLASRVTGLIQGLGESEAINNPGGQNFPRIAGGAHPLKKHDHTGQGHLARFDEFRGPVLDEAPLESRNLAFAQPLDDLCDIMQGQLVCWHRGDADQSYDVRVA</sequence>
<dbReference type="EMBL" id="VSSQ01002821">
    <property type="protein sequence ID" value="MPM17576.1"/>
    <property type="molecule type" value="Genomic_DNA"/>
</dbReference>
<proteinExistence type="predicted"/>
<name>A0A644XN13_9ZZZZ</name>
<dbReference type="AlphaFoldDB" id="A0A644XN13"/>
<reference evidence="1" key="1">
    <citation type="submission" date="2019-08" db="EMBL/GenBank/DDBJ databases">
        <authorList>
            <person name="Kucharzyk K."/>
            <person name="Murdoch R.W."/>
            <person name="Higgins S."/>
            <person name="Loffler F."/>
        </authorList>
    </citation>
    <scope>NUCLEOTIDE SEQUENCE</scope>
</reference>
<accession>A0A644XN13</accession>
<organism evidence="1">
    <name type="scientific">bioreactor metagenome</name>
    <dbReference type="NCBI Taxonomy" id="1076179"/>
    <lineage>
        <taxon>unclassified sequences</taxon>
        <taxon>metagenomes</taxon>
        <taxon>ecological metagenomes</taxon>
    </lineage>
</organism>
<protein>
    <submittedName>
        <fullName evidence="1">Uncharacterized protein</fullName>
    </submittedName>
</protein>